<evidence type="ECO:0000256" key="5">
    <source>
        <dbReference type="ARBA" id="ARBA00023295"/>
    </source>
</evidence>
<dbReference type="PANTHER" id="PTHR43772">
    <property type="entry name" value="ENDO-1,4-BETA-XYLANASE"/>
    <property type="match status" value="1"/>
</dbReference>
<evidence type="ECO:0000256" key="4">
    <source>
        <dbReference type="ARBA" id="ARBA00023277"/>
    </source>
</evidence>
<keyword evidence="5" id="KW-0326">Glycosidase</keyword>
<name>A0A923RSZ6_9FIRM</name>
<dbReference type="GO" id="GO:0046556">
    <property type="term" value="F:alpha-L-arabinofuranosidase activity"/>
    <property type="evidence" value="ECO:0007669"/>
    <property type="project" value="InterPro"/>
</dbReference>
<keyword evidence="4" id="KW-0119">Carbohydrate metabolism</keyword>
<dbReference type="InterPro" id="IPR023296">
    <property type="entry name" value="Glyco_hydro_beta-prop_sf"/>
</dbReference>
<evidence type="ECO:0000256" key="1">
    <source>
        <dbReference type="ARBA" id="ARBA00009865"/>
    </source>
</evidence>
<keyword evidence="7" id="KW-0732">Signal</keyword>
<dbReference type="InterPro" id="IPR006710">
    <property type="entry name" value="Glyco_hydro_43"/>
</dbReference>
<dbReference type="Pfam" id="PF04616">
    <property type="entry name" value="Glyco_hydro_43"/>
    <property type="match status" value="2"/>
</dbReference>
<dbReference type="SUPFAM" id="SSF110221">
    <property type="entry name" value="AbfB domain"/>
    <property type="match status" value="1"/>
</dbReference>
<dbReference type="InterPro" id="IPR036195">
    <property type="entry name" value="AbfB_ABD_sf"/>
</dbReference>
<evidence type="ECO:0000313" key="9">
    <source>
        <dbReference type="EMBL" id="MBC5714143.1"/>
    </source>
</evidence>
<dbReference type="GO" id="GO:0046373">
    <property type="term" value="P:L-arabinose metabolic process"/>
    <property type="evidence" value="ECO:0007669"/>
    <property type="project" value="InterPro"/>
</dbReference>
<keyword evidence="2" id="KW-0858">Xylan degradation</keyword>
<dbReference type="InterPro" id="IPR032675">
    <property type="entry name" value="LRR_dom_sf"/>
</dbReference>
<keyword evidence="3" id="KW-0378">Hydrolase</keyword>
<reference evidence="9" key="1">
    <citation type="submission" date="2020-08" db="EMBL/GenBank/DDBJ databases">
        <title>Genome public.</title>
        <authorList>
            <person name="Liu C."/>
            <person name="Sun Q."/>
        </authorList>
    </citation>
    <scope>NUCLEOTIDE SEQUENCE</scope>
    <source>
        <strain evidence="9">BX1005</strain>
    </source>
</reference>
<feature type="site" description="Important for catalytic activity, responsible for pKa modulation of the active site Glu and correct orientation of both the proton donor and substrate" evidence="6">
    <location>
        <position position="209"/>
    </location>
</feature>
<evidence type="ECO:0000256" key="2">
    <source>
        <dbReference type="ARBA" id="ARBA00022651"/>
    </source>
</evidence>
<dbReference type="InterPro" id="IPR052176">
    <property type="entry name" value="Glycosyl_Hydrlase_43_Enz"/>
</dbReference>
<protein>
    <submittedName>
        <fullName evidence="9">Family 43 glycosylhydrolase</fullName>
    </submittedName>
</protein>
<evidence type="ECO:0000259" key="8">
    <source>
        <dbReference type="Pfam" id="PF05270"/>
    </source>
</evidence>
<comment type="caution">
    <text evidence="9">The sequence shown here is derived from an EMBL/GenBank/DDBJ whole genome shotgun (WGS) entry which is preliminary data.</text>
</comment>
<dbReference type="GO" id="GO:0045493">
    <property type="term" value="P:xylan catabolic process"/>
    <property type="evidence" value="ECO:0007669"/>
    <property type="project" value="UniProtKB-KW"/>
</dbReference>
<dbReference type="Pfam" id="PF05270">
    <property type="entry name" value="AbfB"/>
    <property type="match status" value="1"/>
</dbReference>
<dbReference type="InterPro" id="IPR026906">
    <property type="entry name" value="LRR_5"/>
</dbReference>
<dbReference type="AlphaFoldDB" id="A0A923RSZ6"/>
<dbReference type="Proteomes" id="UP000606720">
    <property type="component" value="Unassembled WGS sequence"/>
</dbReference>
<evidence type="ECO:0000313" key="10">
    <source>
        <dbReference type="Proteomes" id="UP000606720"/>
    </source>
</evidence>
<dbReference type="PANTHER" id="PTHR43772:SF2">
    <property type="entry name" value="PUTATIVE (AFU_ORTHOLOGUE AFUA_2G04480)-RELATED"/>
    <property type="match status" value="1"/>
</dbReference>
<sequence>MNKKKLLSGILAAAMLMSTVILPPQTVSAAAEPTEIVLDKSTLGNPIAGFNENGEITYAGDPNILVDGDTVYLYVGHDDTSSGGGYTMPDYLCYSTQDLKEWKYEGVVMDMADVAWSDNGSAWAAQVTKHNGKYYMLYCAENKGSYGKEVGVAVADSPTGPFVPQAEPYFHETVTNTSTCEVKNPDTGEITTAGALYGRKASFGWEDIDPTLWYDTDENGEEHIYMMWGNSNLWMCELTDDMLSIKDQNGDGKITQGVNADIWYQNISGIEKIDGVDYTEAPWLYRRQDADGNYYGDFYVFFASHWREEMAYATCSPDTFGNDSKWVYGGGKEGYGHLMEPTATSNTNHPAVFDFEGKTYFIYHNGSLPGGSGYRRVICIEEMQFNEDGSIEYIQETSTGISGTANQILDSTSTPLAHTKFNNSIGDPDKEYNYPKVNVAVTASEDAAKADALWEIEEGKSDKNEDAYVSIESYNKPGMYLKATGAGKKVVLSRDHNNDTKSDANGITADSKNMTFRTLSGYNGKGVTFESVAYPRNYMAVEDGKLVLVDYYDSDECVFEIASKENVVSIAAQKTTRAYKAGSALSTNDIRLKVTYEDGTTQWKTDGFTTNASAINMTTAGTKTLTISYTDKGVTKTYDVPVTVYTTEQKTETPVQADIVITGEEAAMEDLPEAGDTATAGGVKYKVTKVDESNADGTNGTVSVTGITNKKAKKVTIPDEVEINGYSFAVNKIESKAFYNCKKLKTITIGDNVKSIGKNAFKGIHRKATFKVSSDAYTKVKKALKSNTGFAKKTMKIKEI</sequence>
<organism evidence="9 10">
    <name type="scientific">Roseburia zhanii</name>
    <dbReference type="NCBI Taxonomy" id="2763064"/>
    <lineage>
        <taxon>Bacteria</taxon>
        <taxon>Bacillati</taxon>
        <taxon>Bacillota</taxon>
        <taxon>Clostridia</taxon>
        <taxon>Lachnospirales</taxon>
        <taxon>Lachnospiraceae</taxon>
        <taxon>Roseburia</taxon>
    </lineage>
</organism>
<proteinExistence type="inferred from homology"/>
<accession>A0A923RSZ6</accession>
<evidence type="ECO:0000256" key="7">
    <source>
        <dbReference type="SAM" id="SignalP"/>
    </source>
</evidence>
<keyword evidence="10" id="KW-1185">Reference proteome</keyword>
<dbReference type="EMBL" id="JACOPH010000005">
    <property type="protein sequence ID" value="MBC5714143.1"/>
    <property type="molecule type" value="Genomic_DNA"/>
</dbReference>
<evidence type="ECO:0000256" key="3">
    <source>
        <dbReference type="ARBA" id="ARBA00022801"/>
    </source>
</evidence>
<evidence type="ECO:0000256" key="6">
    <source>
        <dbReference type="PIRSR" id="PIRSR606710-2"/>
    </source>
</evidence>
<dbReference type="Pfam" id="PF13306">
    <property type="entry name" value="LRR_5"/>
    <property type="match status" value="1"/>
</dbReference>
<dbReference type="Gene3D" id="3.80.10.10">
    <property type="entry name" value="Ribonuclease Inhibitor"/>
    <property type="match status" value="1"/>
</dbReference>
<dbReference type="InterPro" id="IPR007934">
    <property type="entry name" value="AbfB_ABD"/>
</dbReference>
<comment type="similarity">
    <text evidence="1">Belongs to the glycosyl hydrolase 43 family.</text>
</comment>
<dbReference type="SUPFAM" id="SSF75005">
    <property type="entry name" value="Arabinanase/levansucrase/invertase"/>
    <property type="match status" value="1"/>
</dbReference>
<dbReference type="Gene3D" id="2.60.40.3630">
    <property type="match status" value="1"/>
</dbReference>
<keyword evidence="2" id="KW-0624">Polysaccharide degradation</keyword>
<gene>
    <name evidence="9" type="ORF">H8S17_07970</name>
</gene>
<feature type="signal peptide" evidence="7">
    <location>
        <begin position="1"/>
        <end position="29"/>
    </location>
</feature>
<dbReference type="Gene3D" id="2.80.10.50">
    <property type="match status" value="1"/>
</dbReference>
<dbReference type="Gene3D" id="2.115.10.20">
    <property type="entry name" value="Glycosyl hydrolase domain, family 43"/>
    <property type="match status" value="1"/>
</dbReference>
<dbReference type="RefSeq" id="WP_186866890.1">
    <property type="nucleotide sequence ID" value="NZ_JACOPH010000005.1"/>
</dbReference>
<feature type="domain" description="Alpha-L-arabinofuranosidase B arabinose-binding" evidence="8">
    <location>
        <begin position="442"/>
        <end position="547"/>
    </location>
</feature>
<feature type="chain" id="PRO_5037803254" evidence="7">
    <location>
        <begin position="30"/>
        <end position="800"/>
    </location>
</feature>